<reference evidence="2" key="2">
    <citation type="journal article" date="2015" name="Fish Shellfish Immunol.">
        <title>Early steps in the European eel (Anguilla anguilla)-Vibrio vulnificus interaction in the gills: Role of the RtxA13 toxin.</title>
        <authorList>
            <person name="Callol A."/>
            <person name="Pajuelo D."/>
            <person name="Ebbesson L."/>
            <person name="Teles M."/>
            <person name="MacKenzie S."/>
            <person name="Amaro C."/>
        </authorList>
    </citation>
    <scope>NUCLEOTIDE SEQUENCE</scope>
</reference>
<name>A0A0E9QGP3_ANGAN</name>
<organism evidence="2">
    <name type="scientific">Anguilla anguilla</name>
    <name type="common">European freshwater eel</name>
    <name type="synonym">Muraena anguilla</name>
    <dbReference type="NCBI Taxonomy" id="7936"/>
    <lineage>
        <taxon>Eukaryota</taxon>
        <taxon>Metazoa</taxon>
        <taxon>Chordata</taxon>
        <taxon>Craniata</taxon>
        <taxon>Vertebrata</taxon>
        <taxon>Euteleostomi</taxon>
        <taxon>Actinopterygii</taxon>
        <taxon>Neopterygii</taxon>
        <taxon>Teleostei</taxon>
        <taxon>Anguilliformes</taxon>
        <taxon>Anguillidae</taxon>
        <taxon>Anguilla</taxon>
    </lineage>
</organism>
<evidence type="ECO:0000256" key="1">
    <source>
        <dbReference type="SAM" id="MobiDB-lite"/>
    </source>
</evidence>
<protein>
    <submittedName>
        <fullName evidence="2">Uncharacterized protein</fullName>
    </submittedName>
</protein>
<accession>A0A0E9QGP3</accession>
<dbReference type="AlphaFoldDB" id="A0A0E9QGP3"/>
<proteinExistence type="predicted"/>
<feature type="region of interest" description="Disordered" evidence="1">
    <location>
        <begin position="1"/>
        <end position="26"/>
    </location>
</feature>
<sequence>MSISLSPERVGIPQGITPARVRPNSL</sequence>
<dbReference type="EMBL" id="GBXM01093072">
    <property type="protein sequence ID" value="JAH15505.1"/>
    <property type="molecule type" value="Transcribed_RNA"/>
</dbReference>
<evidence type="ECO:0000313" key="2">
    <source>
        <dbReference type="EMBL" id="JAH15505.1"/>
    </source>
</evidence>
<reference evidence="2" key="1">
    <citation type="submission" date="2014-11" db="EMBL/GenBank/DDBJ databases">
        <authorList>
            <person name="Amaro Gonzalez C."/>
        </authorList>
    </citation>
    <scope>NUCLEOTIDE SEQUENCE</scope>
</reference>